<reference evidence="4 5" key="1">
    <citation type="submission" date="2021-06" db="EMBL/GenBank/DDBJ databases">
        <title>Caerostris extrusa draft genome.</title>
        <authorList>
            <person name="Kono N."/>
            <person name="Arakawa K."/>
        </authorList>
    </citation>
    <scope>NUCLEOTIDE SEQUENCE [LARGE SCALE GENOMIC DNA]</scope>
</reference>
<keyword evidence="1" id="KW-0862">Zinc</keyword>
<dbReference type="AlphaFoldDB" id="A0AAV4TVW7"/>
<dbReference type="EMBL" id="BPLR01011927">
    <property type="protein sequence ID" value="GIY50024.1"/>
    <property type="molecule type" value="Genomic_DNA"/>
</dbReference>
<proteinExistence type="predicted"/>
<dbReference type="InterPro" id="IPR013087">
    <property type="entry name" value="Znf_C2H2_type"/>
</dbReference>
<feature type="region of interest" description="Disordered" evidence="2">
    <location>
        <begin position="282"/>
        <end position="332"/>
    </location>
</feature>
<evidence type="ECO:0000313" key="5">
    <source>
        <dbReference type="Proteomes" id="UP001054945"/>
    </source>
</evidence>
<dbReference type="GO" id="GO:0008270">
    <property type="term" value="F:zinc ion binding"/>
    <property type="evidence" value="ECO:0007669"/>
    <property type="project" value="UniProtKB-KW"/>
</dbReference>
<accession>A0AAV4TVW7</accession>
<dbReference type="SUPFAM" id="SSF57667">
    <property type="entry name" value="beta-beta-alpha zinc fingers"/>
    <property type="match status" value="1"/>
</dbReference>
<evidence type="ECO:0000313" key="4">
    <source>
        <dbReference type="EMBL" id="GIY50024.1"/>
    </source>
</evidence>
<evidence type="ECO:0000259" key="3">
    <source>
        <dbReference type="PROSITE" id="PS50157"/>
    </source>
</evidence>
<keyword evidence="1" id="KW-0863">Zinc-finger</keyword>
<keyword evidence="1" id="KW-0479">Metal-binding</keyword>
<feature type="domain" description="C2H2-type" evidence="3">
    <location>
        <begin position="258"/>
        <end position="285"/>
    </location>
</feature>
<dbReference type="PROSITE" id="PS00028">
    <property type="entry name" value="ZINC_FINGER_C2H2_1"/>
    <property type="match status" value="1"/>
</dbReference>
<evidence type="ECO:0000256" key="2">
    <source>
        <dbReference type="SAM" id="MobiDB-lite"/>
    </source>
</evidence>
<keyword evidence="5" id="KW-1185">Reference proteome</keyword>
<name>A0AAV4TVW7_CAEEX</name>
<dbReference type="PROSITE" id="PS50157">
    <property type="entry name" value="ZINC_FINGER_C2H2_2"/>
    <property type="match status" value="1"/>
</dbReference>
<protein>
    <recommendedName>
        <fullName evidence="3">C2H2-type domain-containing protein</fullName>
    </recommendedName>
</protein>
<gene>
    <name evidence="4" type="primary">AVEN_241548_1</name>
    <name evidence="4" type="ORF">CEXT_804351</name>
</gene>
<evidence type="ECO:0000256" key="1">
    <source>
        <dbReference type="PROSITE-ProRule" id="PRU00042"/>
    </source>
</evidence>
<dbReference type="InterPro" id="IPR036236">
    <property type="entry name" value="Znf_C2H2_sf"/>
</dbReference>
<dbReference type="Proteomes" id="UP001054945">
    <property type="component" value="Unassembled WGS sequence"/>
</dbReference>
<sequence>MKNNSFIEYTSIVKSQNFIGLLSKSSEIQDSCKNKLMENLPSSTRTKAKTLQIDPLQIHISLKLQSLLCKPFENKGRNHKKDDHSCSTSESIISETDLQDLSLTENVSQLCNIAQSLPISHKKILNKILQAVPRSQNIKDSNLGKKFHRMGSSKEIVEIVDIESNDEEDTLLSLSDPIEPAQNFLDVELSCESDVDSPSSPSVKYESDEDIVVLGEKHPTYEEITLDEDEDGEIHEIVVEKQIEKPKETENEIEEVPLKCPKCDKHFRMASFLKFHIQMHGNKPPSISWEEPSNLSSERKDNTSEQTSNENQRKRKNDHKNLSTIKRFGEKI</sequence>
<comment type="caution">
    <text evidence="4">The sequence shown here is derived from an EMBL/GenBank/DDBJ whole genome shotgun (WGS) entry which is preliminary data.</text>
</comment>
<organism evidence="4 5">
    <name type="scientific">Caerostris extrusa</name>
    <name type="common">Bark spider</name>
    <name type="synonym">Caerostris bankana</name>
    <dbReference type="NCBI Taxonomy" id="172846"/>
    <lineage>
        <taxon>Eukaryota</taxon>
        <taxon>Metazoa</taxon>
        <taxon>Ecdysozoa</taxon>
        <taxon>Arthropoda</taxon>
        <taxon>Chelicerata</taxon>
        <taxon>Arachnida</taxon>
        <taxon>Araneae</taxon>
        <taxon>Araneomorphae</taxon>
        <taxon>Entelegynae</taxon>
        <taxon>Araneoidea</taxon>
        <taxon>Araneidae</taxon>
        <taxon>Caerostris</taxon>
    </lineage>
</organism>